<dbReference type="InterPro" id="IPR029069">
    <property type="entry name" value="HotDog_dom_sf"/>
</dbReference>
<evidence type="ECO:0000313" key="1">
    <source>
        <dbReference type="EMBL" id="MDQ0745983.1"/>
    </source>
</evidence>
<proteinExistence type="predicted"/>
<organism evidence="1 2">
    <name type="scientific">Streptomyces africanus</name>
    <dbReference type="NCBI Taxonomy" id="231024"/>
    <lineage>
        <taxon>Bacteria</taxon>
        <taxon>Bacillati</taxon>
        <taxon>Actinomycetota</taxon>
        <taxon>Actinomycetes</taxon>
        <taxon>Kitasatosporales</taxon>
        <taxon>Streptomycetaceae</taxon>
        <taxon>Streptomyces</taxon>
    </lineage>
</organism>
<dbReference type="Proteomes" id="UP001232755">
    <property type="component" value="Unassembled WGS sequence"/>
</dbReference>
<reference evidence="1 2" key="1">
    <citation type="submission" date="2023-07" db="EMBL/GenBank/DDBJ databases">
        <title>Comparative genomics of wheat-associated soil bacteria to identify genetic determinants of phenazine resistance.</title>
        <authorList>
            <person name="Mouncey N."/>
        </authorList>
    </citation>
    <scope>NUCLEOTIDE SEQUENCE [LARGE SCALE GENOMIC DNA]</scope>
    <source>
        <strain evidence="1 2">B3I12</strain>
    </source>
</reference>
<comment type="caution">
    <text evidence="1">The sequence shown here is derived from an EMBL/GenBank/DDBJ whole genome shotgun (WGS) entry which is preliminary data.</text>
</comment>
<keyword evidence="2" id="KW-1185">Reference proteome</keyword>
<dbReference type="SUPFAM" id="SSF54637">
    <property type="entry name" value="Thioesterase/thiol ester dehydrase-isomerase"/>
    <property type="match status" value="2"/>
</dbReference>
<gene>
    <name evidence="1" type="ORF">QF034_000214</name>
</gene>
<protein>
    <submittedName>
        <fullName evidence="1">Acyl dehydratase</fullName>
    </submittedName>
</protein>
<sequence>MTAHRTAVLGRNLTDPSRAVHDEDLEAGRKPPVFDEIVIPEEFGPVDVVVDDLKVKRFAFTQDDHGDWYLRAGPDGPRIGHAGLLANDLLQLFTLHYAASQVVGLHTEEELWFDRPVLVGQRVRLAGRYVDTYERRGQGYVVMEADARDEDGRTLVRHRGVEIMRTTPGEVAGRGSAGGGSGRRVSDAYDTSVPLAERLGGGTVTGMGLEPLRKEITFEQMAVFSRIGEFVTNIHDSLVTARAAGLAVPIVQGQQLVCYLAELLTRAFGAEWFRTGWLRVKFLRPVSAFDSVEAAGAVREVEHDGSRTRIGLDVWVRRGDGSLAAVGWARGEVPTGRPARGILPFTGNG</sequence>
<dbReference type="EMBL" id="JAUSYP010000001">
    <property type="protein sequence ID" value="MDQ0745983.1"/>
    <property type="molecule type" value="Genomic_DNA"/>
</dbReference>
<evidence type="ECO:0000313" key="2">
    <source>
        <dbReference type="Proteomes" id="UP001232755"/>
    </source>
</evidence>
<name>A0ABU0QF21_9ACTN</name>
<accession>A0ABU0QF21</accession>
<dbReference type="RefSeq" id="WP_307173096.1">
    <property type="nucleotide sequence ID" value="NZ_JAUSYP010000001.1"/>
</dbReference>
<dbReference type="Gene3D" id="3.10.129.10">
    <property type="entry name" value="Hotdog Thioesterase"/>
    <property type="match status" value="2"/>
</dbReference>